<dbReference type="Pfam" id="PF03155">
    <property type="entry name" value="Alg6_Alg8"/>
    <property type="match status" value="1"/>
</dbReference>
<reference evidence="13" key="2">
    <citation type="submission" date="2012-08" db="EMBL/GenBank/DDBJ databases">
        <title>Genome sequence of Kazachstania naganishii.</title>
        <authorList>
            <person name="Gordon J.L."/>
            <person name="Armisen D."/>
            <person name="Proux-Wera E."/>
            <person name="OhEigeartaigh S.S."/>
            <person name="Byrne K.P."/>
            <person name="Wolfe K.H."/>
        </authorList>
    </citation>
    <scope>NUCLEOTIDE SEQUENCE [LARGE SCALE GENOMIC DNA]</scope>
    <source>
        <strain evidence="13">ATCC MYA-139 / BCRC 22969 / CBS 8797 / CCRC 22969 / KCTC 17520 / NBRC 10181 / NCYC 3082</strain>
    </source>
</reference>
<dbReference type="GeneID" id="34526666"/>
<keyword evidence="6 10" id="KW-0812">Transmembrane</keyword>
<evidence type="ECO:0000256" key="7">
    <source>
        <dbReference type="ARBA" id="ARBA00022824"/>
    </source>
</evidence>
<feature type="transmembrane region" description="Helical" evidence="10">
    <location>
        <begin position="350"/>
        <end position="371"/>
    </location>
</feature>
<gene>
    <name evidence="12" type="primary">KNAG0F02890</name>
    <name evidence="12" type="ordered locus">KNAG_0F02890</name>
</gene>
<keyword evidence="13" id="KW-1185">Reference proteome</keyword>
<feature type="transmembrane region" description="Helical" evidence="10">
    <location>
        <begin position="285"/>
        <end position="310"/>
    </location>
</feature>
<sequence length="563" mass="65312">MSSEKKEPQGEDASSKTKSLSKLQRNKDEAAPEVEECFYASPIYDFLYPFRSPGSQWVTEYIIVVFLLIIKSAIGLGSYSGFQTPPMFGDFEAQRHWMEITQHLPVSQWYWFDLQYWGLDYPPFTAYHSYLLGKIGTFIYPPWFELDASRGMETDGIKSYMRFTVLLSECIFYIPAIVYFTKWVGRRKKQSPIGQFVAAAAILFQPTLMLIDHGHFQYNCVMLGLTVYAINNLLDGFYAMAAVCFVLSICFKQMALYYAPIFFAVLLSKSLFFPRLFNIPRFLSVAFATLASLFVMFAPLYIFGGVGNVLQSIHRIFPFARGIFEDKVANFWCVTNVFFKYKTMFTQSELQFYSLVATVVGFFPAFMIMIFYPKKFLIPYGLAACSMAFFLFSFQVHEKTILVPLLPATLLFTSTNWNNLSMVFWVNNVALFTLWPLLKKDGLWLQYCVCLVMYNWLLGNFSFITPRFLPKILTPGPSISNIAENYRRRSLLPHNIIWKIIILVSYLCMLMIHVLEYTIAAPSQYPDLWVQLNCTVGFGCFVLFWMWTYYKLITLRNKTIQEL</sequence>
<dbReference type="AlphaFoldDB" id="J7S8J5"/>
<keyword evidence="7 10" id="KW-0256">Endoplasmic reticulum</keyword>
<dbReference type="RefSeq" id="XP_022465197.1">
    <property type="nucleotide sequence ID" value="XM_022608731.1"/>
</dbReference>
<dbReference type="KEGG" id="kng:KNAG_0F02890"/>
<feature type="transmembrane region" description="Helical" evidence="10">
    <location>
        <begin position="223"/>
        <end position="248"/>
    </location>
</feature>
<dbReference type="STRING" id="1071383.J7S8J5"/>
<feature type="transmembrane region" description="Helical" evidence="10">
    <location>
        <begin position="528"/>
        <end position="550"/>
    </location>
</feature>
<feature type="transmembrane region" description="Helical" evidence="10">
    <location>
        <begin position="61"/>
        <end position="82"/>
    </location>
</feature>
<evidence type="ECO:0000256" key="8">
    <source>
        <dbReference type="ARBA" id="ARBA00022989"/>
    </source>
</evidence>
<feature type="transmembrane region" description="Helical" evidence="10">
    <location>
        <begin position="193"/>
        <end position="211"/>
    </location>
</feature>
<dbReference type="GO" id="GO:0009060">
    <property type="term" value="P:aerobic respiration"/>
    <property type="evidence" value="ECO:0007669"/>
    <property type="project" value="EnsemblFungi"/>
</dbReference>
<dbReference type="GO" id="GO:0018279">
    <property type="term" value="P:protein N-linked glycosylation via asparagine"/>
    <property type="evidence" value="ECO:0007669"/>
    <property type="project" value="EnsemblFungi"/>
</dbReference>
<evidence type="ECO:0000313" key="12">
    <source>
        <dbReference type="EMBL" id="CCK70951.1"/>
    </source>
</evidence>
<dbReference type="GO" id="GO:0005789">
    <property type="term" value="C:endoplasmic reticulum membrane"/>
    <property type="evidence" value="ECO:0007669"/>
    <property type="project" value="UniProtKB-SubCell"/>
</dbReference>
<comment type="pathway">
    <text evidence="2 10">Protein modification; protein glycosylation.</text>
</comment>
<evidence type="ECO:0000256" key="4">
    <source>
        <dbReference type="ARBA" id="ARBA00022676"/>
    </source>
</evidence>
<comment type="similarity">
    <text evidence="3 10">Belongs to the ALG6/ALG8 glucosyltransferase family.</text>
</comment>
<keyword evidence="8 10" id="KW-1133">Transmembrane helix</keyword>
<evidence type="ECO:0000256" key="5">
    <source>
        <dbReference type="ARBA" id="ARBA00022679"/>
    </source>
</evidence>
<dbReference type="UniPathway" id="UPA00378"/>
<feature type="transmembrane region" description="Helical" evidence="10">
    <location>
        <begin position="444"/>
        <end position="464"/>
    </location>
</feature>
<dbReference type="EC" id="2.4.1.-" evidence="10"/>
<dbReference type="GO" id="GO:0042281">
    <property type="term" value="F:dolichyl pyrophosphate Man9GlcNAc2 alpha-1,3-glucosyltransferase activity"/>
    <property type="evidence" value="ECO:0007669"/>
    <property type="project" value="EnsemblFungi"/>
</dbReference>
<evidence type="ECO:0000256" key="11">
    <source>
        <dbReference type="SAM" id="MobiDB-lite"/>
    </source>
</evidence>
<feature type="transmembrane region" description="Helical" evidence="10">
    <location>
        <begin position="160"/>
        <end position="181"/>
    </location>
</feature>
<evidence type="ECO:0000256" key="6">
    <source>
        <dbReference type="ARBA" id="ARBA00022692"/>
    </source>
</evidence>
<feature type="transmembrane region" description="Helical" evidence="10">
    <location>
        <begin position="496"/>
        <end position="516"/>
    </location>
</feature>
<name>J7S8J5_HUIN7</name>
<dbReference type="OMA" id="FQVPPMH"/>
<comment type="subcellular location">
    <subcellularLocation>
        <location evidence="1 10">Endoplasmic reticulum membrane</location>
        <topology evidence="1 10">Multi-pass membrane protein</topology>
    </subcellularLocation>
</comment>
<accession>J7S8J5</accession>
<keyword evidence="5 10" id="KW-0808">Transferase</keyword>
<evidence type="ECO:0000256" key="10">
    <source>
        <dbReference type="RuleBase" id="RU363110"/>
    </source>
</evidence>
<dbReference type="eggNOG" id="KOG2575">
    <property type="taxonomic scope" value="Eukaryota"/>
</dbReference>
<keyword evidence="4 10" id="KW-0328">Glycosyltransferase</keyword>
<evidence type="ECO:0000256" key="9">
    <source>
        <dbReference type="ARBA" id="ARBA00023136"/>
    </source>
</evidence>
<feature type="transmembrane region" description="Helical" evidence="10">
    <location>
        <begin position="255"/>
        <end position="273"/>
    </location>
</feature>
<dbReference type="InterPro" id="IPR004856">
    <property type="entry name" value="Glyco_trans_ALG6/ALG8"/>
</dbReference>
<proteinExistence type="inferred from homology"/>
<evidence type="ECO:0000313" key="13">
    <source>
        <dbReference type="Proteomes" id="UP000006310"/>
    </source>
</evidence>
<evidence type="ECO:0000256" key="2">
    <source>
        <dbReference type="ARBA" id="ARBA00004922"/>
    </source>
</evidence>
<evidence type="ECO:0000256" key="3">
    <source>
        <dbReference type="ARBA" id="ARBA00008715"/>
    </source>
</evidence>
<organism evidence="12 13">
    <name type="scientific">Huiozyma naganishii (strain ATCC MYA-139 / BCRC 22969 / CBS 8797 / KCTC 17520 / NBRC 10181 / NCYC 3082 / Yp74L-3)</name>
    <name type="common">Yeast</name>
    <name type="synonym">Kazachstania naganishii</name>
    <dbReference type="NCBI Taxonomy" id="1071383"/>
    <lineage>
        <taxon>Eukaryota</taxon>
        <taxon>Fungi</taxon>
        <taxon>Dikarya</taxon>
        <taxon>Ascomycota</taxon>
        <taxon>Saccharomycotina</taxon>
        <taxon>Saccharomycetes</taxon>
        <taxon>Saccharomycetales</taxon>
        <taxon>Saccharomycetaceae</taxon>
        <taxon>Huiozyma</taxon>
    </lineage>
</organism>
<dbReference type="PANTHER" id="PTHR12413">
    <property type="entry name" value="DOLICHYL GLYCOSYLTRANSFERASE"/>
    <property type="match status" value="1"/>
</dbReference>
<dbReference type="OrthoDB" id="5589195at2759"/>
<reference evidence="12 13" key="1">
    <citation type="journal article" date="2011" name="Proc. Natl. Acad. Sci. U.S.A.">
        <title>Evolutionary erosion of yeast sex chromosomes by mating-type switching accidents.</title>
        <authorList>
            <person name="Gordon J.L."/>
            <person name="Armisen D."/>
            <person name="Proux-Wera E."/>
            <person name="Oheigeartaigh S.S."/>
            <person name="Byrne K.P."/>
            <person name="Wolfe K.H."/>
        </authorList>
    </citation>
    <scope>NUCLEOTIDE SEQUENCE [LARGE SCALE GENOMIC DNA]</scope>
    <source>
        <strain evidence="13">ATCC MYA-139 / BCRC 22969 / CBS 8797 / CCRC 22969 / KCTC 17520 / NBRC 10181 / NCYC 3082</strain>
    </source>
</reference>
<dbReference type="PANTHER" id="PTHR12413:SF1">
    <property type="entry name" value="DOLICHYL PYROPHOSPHATE MAN9GLCNAC2 ALPHA-1,3-GLUCOSYLTRANSFERASE"/>
    <property type="match status" value="1"/>
</dbReference>
<dbReference type="EMBL" id="HE978319">
    <property type="protein sequence ID" value="CCK70951.1"/>
    <property type="molecule type" value="Genomic_DNA"/>
</dbReference>
<dbReference type="Proteomes" id="UP000006310">
    <property type="component" value="Chromosome 6"/>
</dbReference>
<feature type="transmembrane region" description="Helical" evidence="10">
    <location>
        <begin position="377"/>
        <end position="396"/>
    </location>
</feature>
<dbReference type="HOGENOM" id="CLU_008110_2_1_1"/>
<evidence type="ECO:0000256" key="1">
    <source>
        <dbReference type="ARBA" id="ARBA00004477"/>
    </source>
</evidence>
<protein>
    <recommendedName>
        <fullName evidence="10">Alpha-1,3-glucosyltransferase</fullName>
        <ecNumber evidence="10">2.4.1.-</ecNumber>
    </recommendedName>
</protein>
<feature type="compositionally biased region" description="Basic and acidic residues" evidence="11">
    <location>
        <begin position="1"/>
        <end position="15"/>
    </location>
</feature>
<keyword evidence="9 10" id="KW-0472">Membrane</keyword>
<feature type="region of interest" description="Disordered" evidence="11">
    <location>
        <begin position="1"/>
        <end position="28"/>
    </location>
</feature>